<gene>
    <name evidence="3" type="ORF">E0Z10_g6122</name>
</gene>
<feature type="compositionally biased region" description="Basic and acidic residues" evidence="1">
    <location>
        <begin position="391"/>
        <end position="410"/>
    </location>
</feature>
<feature type="compositionally biased region" description="Basic and acidic residues" evidence="1">
    <location>
        <begin position="805"/>
        <end position="830"/>
    </location>
</feature>
<feature type="compositionally biased region" description="Low complexity" evidence="1">
    <location>
        <begin position="456"/>
        <end position="472"/>
    </location>
</feature>
<feature type="region of interest" description="Disordered" evidence="1">
    <location>
        <begin position="19"/>
        <end position="118"/>
    </location>
</feature>
<feature type="compositionally biased region" description="Basic and acidic residues" evidence="1">
    <location>
        <begin position="681"/>
        <end position="711"/>
    </location>
</feature>
<feature type="domain" description="DUF8035" evidence="2">
    <location>
        <begin position="750"/>
        <end position="802"/>
    </location>
</feature>
<dbReference type="STRING" id="37992.A0A4Z0YF10"/>
<feature type="compositionally biased region" description="Basic and acidic residues" evidence="1">
    <location>
        <begin position="525"/>
        <end position="594"/>
    </location>
</feature>
<dbReference type="AlphaFoldDB" id="A0A4Z0YF10"/>
<sequence>MPVNIGYNLPYTGELHAVPTARYDPLPPRRHEPKTAPGPAPPTATITTTYNVPKDPMSRSLSRSNRYRSSTVDSNSGKPIIVTTNHPRPHVTSSHATGSARAVSPSRDPYRPSDDGYYAVQPASSIRSRSHNRHSYNQGAPLGDELYRLRERVAGTGGTGATGDDRFWGPSRTSTDNFRNHRPHVLYPTSAHPAHSVTPAYGNNSAVADYDDDYYEYTKPSELVRYDLDHDRDRRSRRDSIDRPYYRPHVNVMSHDTTRYEPRSRAKPPPSAGLERYNRTAASGAYDRPSVTMPAPPAVPPPPPIDTSRRPALLEAPRSPSSESRNIRPRPVSLYQDGPIRPSHVDDAYRSRDDERVGKDRRERDDYRDENVSTRGFGIRTDTLALPTQNYDERRSRHETTDRESKRASDESSAPLRSHDRDASDDYRSRTEDSRDQKDGVSRRESVSRTRDKVTAGLKGAAAAAAAAVKLVPIIGRDDDNVSPRRRAPDEEKEYSSRVHETTRPREPESAERKASPRVDPIAFEQRRETRRERAESASSSRDREYDTKIDRELERERERQRSRDRDYTKERERERYPEDEKDQRDRQRRDAEAKLNGLTSDKRESSPDDIPSAGRRRQRPSSAFDPTDTKGLMDLKAELAAIDDHKGVEKADELDVPSTKETASAKATAGTNGSDLGDESDSRGREIVPMREEKQVRVVSPPRDKADNKPIKGILKAPSVKFPEDTNPIREGVAPHKDDKTKKDVPSGARWTKISRKKVNPEALTIGKERFEVRDDFVIVLRVLNKEEIQAYATATAQIREMRRKEFEKESKQERHSDEEQTRSDEERQRRHRHRQEKEDDEYRRGRPVDDKHRRHKHDDDGESRPKTLEYPSGQHHHRHYDSSVEDRR</sequence>
<comment type="caution">
    <text evidence="3">The sequence shown here is derived from an EMBL/GenBank/DDBJ whole genome shotgun (WGS) entry which is preliminary data.</text>
</comment>
<accession>A0A4Z0YF10</accession>
<dbReference type="Pfam" id="PF26118">
    <property type="entry name" value="DUF8035"/>
    <property type="match status" value="1"/>
</dbReference>
<feature type="region of interest" description="Disordered" evidence="1">
    <location>
        <begin position="805"/>
        <end position="890"/>
    </location>
</feature>
<feature type="compositionally biased region" description="Basic and acidic residues" evidence="1">
    <location>
        <begin position="723"/>
        <end position="746"/>
    </location>
</feature>
<proteinExistence type="predicted"/>
<feature type="compositionally biased region" description="Polar residues" evidence="1">
    <location>
        <begin position="71"/>
        <end position="97"/>
    </location>
</feature>
<feature type="region of interest" description="Disordered" evidence="1">
    <location>
        <begin position="230"/>
        <end position="750"/>
    </location>
</feature>
<feature type="compositionally biased region" description="Low complexity" evidence="1">
    <location>
        <begin position="660"/>
        <end position="672"/>
    </location>
</feature>
<feature type="compositionally biased region" description="Pro residues" evidence="1">
    <location>
        <begin position="294"/>
        <end position="305"/>
    </location>
</feature>
<organism evidence="3 4">
    <name type="scientific">Xylaria hypoxylon</name>
    <dbReference type="NCBI Taxonomy" id="37992"/>
    <lineage>
        <taxon>Eukaryota</taxon>
        <taxon>Fungi</taxon>
        <taxon>Dikarya</taxon>
        <taxon>Ascomycota</taxon>
        <taxon>Pezizomycotina</taxon>
        <taxon>Sordariomycetes</taxon>
        <taxon>Xylariomycetidae</taxon>
        <taxon>Xylariales</taxon>
        <taxon>Xylariaceae</taxon>
        <taxon>Xylaria</taxon>
    </lineage>
</organism>
<dbReference type="Proteomes" id="UP000297716">
    <property type="component" value="Unassembled WGS sequence"/>
</dbReference>
<dbReference type="InterPro" id="IPR058348">
    <property type="entry name" value="DUF8035"/>
</dbReference>
<evidence type="ECO:0000313" key="3">
    <source>
        <dbReference type="EMBL" id="TGJ82634.1"/>
    </source>
</evidence>
<feature type="region of interest" description="Disordered" evidence="1">
    <location>
        <begin position="155"/>
        <end position="180"/>
    </location>
</feature>
<feature type="compositionally biased region" description="Basic and acidic residues" evidence="1">
    <location>
        <begin position="476"/>
        <end position="517"/>
    </location>
</feature>
<dbReference type="OrthoDB" id="5418088at2759"/>
<feature type="compositionally biased region" description="Basic and acidic residues" evidence="1">
    <location>
        <begin position="343"/>
        <end position="372"/>
    </location>
</feature>
<dbReference type="PANTHER" id="PTHR42081:SF1">
    <property type="entry name" value="ZINC FINGER PROTEIN DHHC DOMAIN CONTAINING PROTEIN"/>
    <property type="match status" value="1"/>
</dbReference>
<dbReference type="PANTHER" id="PTHR42081">
    <property type="entry name" value="ZINC FINGER PROTEIN DHHC DOMAIN CONTAINING PROTEIN"/>
    <property type="match status" value="1"/>
</dbReference>
<feature type="compositionally biased region" description="Basic and acidic residues" evidence="1">
    <location>
        <begin position="230"/>
        <end position="245"/>
    </location>
</feature>
<dbReference type="EMBL" id="SKBN01000121">
    <property type="protein sequence ID" value="TGJ82634.1"/>
    <property type="molecule type" value="Genomic_DNA"/>
</dbReference>
<feature type="compositionally biased region" description="Low complexity" evidence="1">
    <location>
        <begin position="58"/>
        <end position="70"/>
    </location>
</feature>
<feature type="compositionally biased region" description="Basic and acidic residues" evidence="1">
    <location>
        <begin position="837"/>
        <end position="869"/>
    </location>
</feature>
<name>A0A4Z0YF10_9PEZI</name>
<evidence type="ECO:0000256" key="1">
    <source>
        <dbReference type="SAM" id="MobiDB-lite"/>
    </source>
</evidence>
<protein>
    <recommendedName>
        <fullName evidence="2">DUF8035 domain-containing protein</fullName>
    </recommendedName>
</protein>
<evidence type="ECO:0000313" key="4">
    <source>
        <dbReference type="Proteomes" id="UP000297716"/>
    </source>
</evidence>
<feature type="compositionally biased region" description="Basic and acidic residues" evidence="1">
    <location>
        <begin position="628"/>
        <end position="654"/>
    </location>
</feature>
<evidence type="ECO:0000259" key="2">
    <source>
        <dbReference type="Pfam" id="PF26118"/>
    </source>
</evidence>
<reference evidence="3 4" key="1">
    <citation type="submission" date="2019-03" db="EMBL/GenBank/DDBJ databases">
        <title>Draft genome sequence of Xylaria hypoxylon DSM 108379, a ubiquitous saprotrophic-parasitic fungi on hardwood.</title>
        <authorList>
            <person name="Buettner E."/>
            <person name="Leonhardt S."/>
            <person name="Gebauer A.M."/>
            <person name="Liers C."/>
            <person name="Hofrichter M."/>
            <person name="Kellner H."/>
        </authorList>
    </citation>
    <scope>NUCLEOTIDE SEQUENCE [LARGE SCALE GENOMIC DNA]</scope>
    <source>
        <strain evidence="3 4">DSM 108379</strain>
    </source>
</reference>
<keyword evidence="4" id="KW-1185">Reference proteome</keyword>
<feature type="compositionally biased region" description="Basic and acidic residues" evidence="1">
    <location>
        <begin position="417"/>
        <end position="454"/>
    </location>
</feature>